<dbReference type="InterPro" id="IPR000156">
    <property type="entry name" value="Ran_bind_dom"/>
</dbReference>
<keyword evidence="4" id="KW-1185">Reference proteome</keyword>
<evidence type="ECO:0000313" key="3">
    <source>
        <dbReference type="EMBL" id="EGD82536.1"/>
    </source>
</evidence>
<dbReference type="GO" id="GO:0005643">
    <property type="term" value="C:nuclear pore"/>
    <property type="evidence" value="ECO:0007669"/>
    <property type="project" value="TreeGrafter"/>
</dbReference>
<dbReference type="eggNOG" id="KOG0864">
    <property type="taxonomic scope" value="Eukaryota"/>
</dbReference>
<sequence>MDAHKSLHEAQRLLRQHRFAEAVQIFDRLKMTPMRKAALLGLVDARVSLATEEFAADQGVLAAAKDATVEGLKEHLLPSEATALLDKALKLVEALPSSDDGNAFLAQLIQKVPTALRLHIRHISRLLRQQRYDDCVRHMASAPLDTSAWWTAAKRAAADIASRTSKADAAHLNAIVMANIADLRHLSWATATAATSAAAVAAELQACISRITNNAPALPADTRAALARDVLYAVAVLLSDGDNNTVLSHALLHCLVAAAGRVHIATSTSSALFPETRDALLLMQERRSRVCAAILHAHAHDSTDYHRLRVDLAQVQSALDAAGFTSIDLALHAALADSPATLLTGTSAHNMAEETLLVLARDPRTLAFLLLSDADVAKQWVPVLVPTAAHINDDTEDTDVSQLDVLCFLTALASKASAKLFPDVIPMSSTQLDCWKACTTTTSPLEASAVDACIAELRGSSIPKPVSKHAGPLIHLLWSHAQARDAPPHARLERFLDAVFDSGYDLEDYIESGGARQLRLFGADGEPIDAAQPYLHGIAVQLLDQAQRPVQCLKRFEQSPLRMDDNLHALLLAKVAITYSRQGRQDLAQSYAQRGLDLNSSDDSVNEALTSLRGGGDASFACYQNQIDAKRQMIRKKKDLLKALAASNVDDLEKQWHKLTVGTNQNDTAASQASSSATANLHEAILQRPVTPPSAASHNPYRIHIAAAWTSILAGAPTTADMLEPEAAPATAAVPKELGKPTSGSESAPTAVPTGPAHIPVQNPTQAKKPEPASPATSSAARQQSNMATSSPAGGKPGFGGFGQGGKLTFGALATKGKDAGKESGKESDAGAKGSEAGSKPSGGFQFKGFSFGSGQNKGTTLFGGSKEKEAAEKAGEAEEEGASEEAEGGASSKFEAIVKLPDASEVKKVTGEEGQNVVFEGRCKLYRWGKGNEGMQWKERGVGTVKLLEDPATKRVRLAMWRDQVQRVAANHWLTGEMQLHAMPQTNNCVTWVAYDHSDDEDVGLHKFALRLKSSEALADFRAKFEAGCKAAALHGDDGTTTTTTAEAAPAAKATTSTSTATATTKAAEKVADEKTQGKADAEKASGPRFPFQKKDGESKPAFSFGGSAAKQTLAASVVSFNDFSGSYERDCICDCICDELACWREARVWRVWAGRQADVWRARCQGQGRWQLGEPTVPEHLVDKADRLMLPKGFFIVKHNDQQVIDVEATTAVQHEQRNRTQPATIHQHGHGNTHGNQIPVFGQGGKLTFGALAGKGKDAGKESGKESDAGAKGSEAGSKPSGGFQFKGFSFGSGQNKGTTLFGGSKEKEAAEKAGEAEEEGASEEAEGGASSKFEAIVKLPDASEVKKVTGEEGQNVVFEGRCKLYRWGKGNEGMQWKERGVGTVKLLEDPATKRVRLAMWRDQVQRVAANHWLTGEMQLHAMPQTNNCVTWVAYDHSDDEDVGLHKFALRLKSSEALADFRAKFEAGCKAAASMEAAISSNAASHTSHVSTSTITSRSAQASSSTPSGASAHGSSQRSVEHRVVFNDTPPKRLTANSKTSSR</sequence>
<feature type="region of interest" description="Disordered" evidence="1">
    <location>
        <begin position="1485"/>
        <end position="1546"/>
    </location>
</feature>
<name>F2U4H0_SALR5</name>
<feature type="compositionally biased region" description="Basic and acidic residues" evidence="1">
    <location>
        <begin position="866"/>
        <end position="877"/>
    </location>
</feature>
<dbReference type="Pfam" id="PF00638">
    <property type="entry name" value="Ran_BP1"/>
    <property type="match status" value="2"/>
</dbReference>
<feature type="compositionally biased region" description="Polar residues" evidence="1">
    <location>
        <begin position="782"/>
        <end position="792"/>
    </location>
</feature>
<dbReference type="CDD" id="cd00835">
    <property type="entry name" value="RanBD_family"/>
    <property type="match status" value="2"/>
</dbReference>
<dbReference type="SMART" id="SM00160">
    <property type="entry name" value="RanBD"/>
    <property type="match status" value="2"/>
</dbReference>
<dbReference type="InterPro" id="IPR045255">
    <property type="entry name" value="RanBP1-like"/>
</dbReference>
<dbReference type="OrthoDB" id="2357150at2759"/>
<feature type="compositionally biased region" description="Acidic residues" evidence="1">
    <location>
        <begin position="878"/>
        <end position="888"/>
    </location>
</feature>
<feature type="region of interest" description="Disordered" evidence="1">
    <location>
        <begin position="1217"/>
        <end position="1240"/>
    </location>
</feature>
<dbReference type="Gene3D" id="2.30.29.30">
    <property type="entry name" value="Pleckstrin-homology domain (PH domain)/Phosphotyrosine-binding domain (PTB)"/>
    <property type="match status" value="2"/>
</dbReference>
<reference evidence="3" key="1">
    <citation type="submission" date="2009-08" db="EMBL/GenBank/DDBJ databases">
        <title>Annotation of Salpingoeca rosetta.</title>
        <authorList>
            <consortium name="The Broad Institute Genome Sequencing Platform"/>
            <person name="Russ C."/>
            <person name="Cuomo C."/>
            <person name="Burger G."/>
            <person name="Gray M.W."/>
            <person name="Holland P.W.H."/>
            <person name="King N."/>
            <person name="Lang F.B.F."/>
            <person name="Roger A.J."/>
            <person name="Ruiz-Trillo I."/>
            <person name="Young S.K."/>
            <person name="Zeng Q."/>
            <person name="Gargeya S."/>
            <person name="Alvarado L."/>
            <person name="Berlin A."/>
            <person name="Chapman S.B."/>
            <person name="Chen Z."/>
            <person name="Freedman E."/>
            <person name="Gellesch M."/>
            <person name="Goldberg J."/>
            <person name="Griggs A."/>
            <person name="Gujja S."/>
            <person name="Heilman E."/>
            <person name="Heiman D."/>
            <person name="Howarth C."/>
            <person name="Mehta T."/>
            <person name="Neiman D."/>
            <person name="Pearson M."/>
            <person name="Roberts A."/>
            <person name="Saif S."/>
            <person name="Shea T."/>
            <person name="Shenoy N."/>
            <person name="Sisk P."/>
            <person name="Stolte C."/>
            <person name="Sykes S."/>
            <person name="White J."/>
            <person name="Yandava C."/>
            <person name="Haas B."/>
            <person name="Nusbaum C."/>
            <person name="Birren B."/>
        </authorList>
    </citation>
    <scope>NUCLEOTIDE SEQUENCE [LARGE SCALE GENOMIC DNA]</scope>
    <source>
        <strain evidence="3">ATCC 50818</strain>
    </source>
</reference>
<feature type="region of interest" description="Disordered" evidence="1">
    <location>
        <begin position="1037"/>
        <end position="1098"/>
    </location>
</feature>
<dbReference type="STRING" id="946362.F2U4H0"/>
<feature type="compositionally biased region" description="Low complexity" evidence="1">
    <location>
        <begin position="1485"/>
        <end position="1519"/>
    </location>
</feature>
<accession>F2U4H0</accession>
<dbReference type="GO" id="GO:0005737">
    <property type="term" value="C:cytoplasm"/>
    <property type="evidence" value="ECO:0007669"/>
    <property type="project" value="TreeGrafter"/>
</dbReference>
<feature type="region of interest" description="Disordered" evidence="1">
    <location>
        <begin position="736"/>
        <end position="802"/>
    </location>
</feature>
<feature type="compositionally biased region" description="Basic and acidic residues" evidence="1">
    <location>
        <begin position="1308"/>
        <end position="1319"/>
    </location>
</feature>
<dbReference type="EMBL" id="GL832961">
    <property type="protein sequence ID" value="EGD82536.1"/>
    <property type="molecule type" value="Genomic_DNA"/>
</dbReference>
<feature type="compositionally biased region" description="Basic and acidic residues" evidence="1">
    <location>
        <begin position="1068"/>
        <end position="1087"/>
    </location>
</feature>
<dbReference type="InterPro" id="IPR011993">
    <property type="entry name" value="PH-like_dom_sf"/>
</dbReference>
<evidence type="ECO:0000259" key="2">
    <source>
        <dbReference type="PROSITE" id="PS50196"/>
    </source>
</evidence>
<feature type="region of interest" description="Disordered" evidence="1">
    <location>
        <begin position="817"/>
        <end position="891"/>
    </location>
</feature>
<dbReference type="PANTHER" id="PTHR23138">
    <property type="entry name" value="RAN BINDING PROTEIN"/>
    <property type="match status" value="1"/>
</dbReference>
<feature type="compositionally biased region" description="Low complexity" evidence="1">
    <location>
        <begin position="838"/>
        <end position="865"/>
    </location>
</feature>
<feature type="compositionally biased region" description="Basic and acidic residues" evidence="1">
    <location>
        <begin position="817"/>
        <end position="830"/>
    </location>
</feature>
<feature type="compositionally biased region" description="Low complexity" evidence="1">
    <location>
        <begin position="1041"/>
        <end position="1067"/>
    </location>
</feature>
<proteinExistence type="predicted"/>
<dbReference type="RefSeq" id="XP_004995772.1">
    <property type="nucleotide sequence ID" value="XM_004995715.1"/>
</dbReference>
<feature type="compositionally biased region" description="Low complexity" evidence="1">
    <location>
        <begin position="1280"/>
        <end position="1307"/>
    </location>
</feature>
<organism evidence="4">
    <name type="scientific">Salpingoeca rosetta (strain ATCC 50818 / BSB-021)</name>
    <dbReference type="NCBI Taxonomy" id="946362"/>
    <lineage>
        <taxon>Eukaryota</taxon>
        <taxon>Choanoflagellata</taxon>
        <taxon>Craspedida</taxon>
        <taxon>Salpingoecidae</taxon>
        <taxon>Salpingoeca</taxon>
    </lineage>
</organism>
<gene>
    <name evidence="3" type="ORF">PTSG_03188</name>
</gene>
<feature type="region of interest" description="Disordered" evidence="1">
    <location>
        <begin position="1255"/>
        <end position="1333"/>
    </location>
</feature>
<feature type="compositionally biased region" description="Basic and acidic residues" evidence="1">
    <location>
        <begin position="1258"/>
        <end position="1272"/>
    </location>
</feature>
<dbReference type="KEGG" id="sre:PTSG_03188"/>
<protein>
    <submittedName>
        <fullName evidence="3">Ran-binding protein 1</fullName>
    </submittedName>
</protein>
<evidence type="ECO:0000313" key="4">
    <source>
        <dbReference type="Proteomes" id="UP000007799"/>
    </source>
</evidence>
<feature type="domain" description="RanBD1" evidence="2">
    <location>
        <begin position="894"/>
        <end position="1027"/>
    </location>
</feature>
<feature type="domain" description="RanBD1" evidence="2">
    <location>
        <begin position="1336"/>
        <end position="1469"/>
    </location>
</feature>
<dbReference type="GO" id="GO:0005096">
    <property type="term" value="F:GTPase activator activity"/>
    <property type="evidence" value="ECO:0007669"/>
    <property type="project" value="TreeGrafter"/>
</dbReference>
<dbReference type="PANTHER" id="PTHR23138:SF87">
    <property type="entry name" value="E3 SUMO-PROTEIN LIGASE RANBP2"/>
    <property type="match status" value="1"/>
</dbReference>
<feature type="compositionally biased region" description="Acidic residues" evidence="1">
    <location>
        <begin position="1320"/>
        <end position="1330"/>
    </location>
</feature>
<dbReference type="PROSITE" id="PS50196">
    <property type="entry name" value="RANBD1"/>
    <property type="match status" value="2"/>
</dbReference>
<dbReference type="InParanoid" id="F2U4H0"/>
<dbReference type="SUPFAM" id="SSF50729">
    <property type="entry name" value="PH domain-like"/>
    <property type="match status" value="2"/>
</dbReference>
<evidence type="ECO:0000256" key="1">
    <source>
        <dbReference type="SAM" id="MobiDB-lite"/>
    </source>
</evidence>
<dbReference type="GeneID" id="16076359"/>
<dbReference type="Proteomes" id="UP000007799">
    <property type="component" value="Unassembled WGS sequence"/>
</dbReference>